<feature type="domain" description="LITAF" evidence="1">
    <location>
        <begin position="1"/>
        <end position="86"/>
    </location>
</feature>
<name>A0A5E4QWT6_9NEOP</name>
<reference evidence="2 3" key="1">
    <citation type="submission" date="2017-07" db="EMBL/GenBank/DDBJ databases">
        <authorList>
            <person name="Talla V."/>
            <person name="Backstrom N."/>
        </authorList>
    </citation>
    <scope>NUCLEOTIDE SEQUENCE [LARGE SCALE GENOMIC DNA]</scope>
</reference>
<sequence>MSSSAYIEAVVTTMSTPPPKISNEPVSQVESPLLGPENTIVSCPYCHASVKTAVNCCCCIPYCSDSAKNSDHYCPNCSRYLGTYEK</sequence>
<dbReference type="Pfam" id="PF10601">
    <property type="entry name" value="zf-LITAF-like"/>
    <property type="match status" value="1"/>
</dbReference>
<dbReference type="EMBL" id="FZQP02005332">
    <property type="protein sequence ID" value="VVD01428.1"/>
    <property type="molecule type" value="Genomic_DNA"/>
</dbReference>
<dbReference type="InterPro" id="IPR006629">
    <property type="entry name" value="LITAF"/>
</dbReference>
<keyword evidence="3" id="KW-1185">Reference proteome</keyword>
<accession>A0A5E4QWT6</accession>
<dbReference type="AlphaFoldDB" id="A0A5E4QWT6"/>
<evidence type="ECO:0000259" key="1">
    <source>
        <dbReference type="PROSITE" id="PS51837"/>
    </source>
</evidence>
<dbReference type="SMART" id="SM00714">
    <property type="entry name" value="LITAF"/>
    <property type="match status" value="1"/>
</dbReference>
<dbReference type="Proteomes" id="UP000324832">
    <property type="component" value="Unassembled WGS sequence"/>
</dbReference>
<evidence type="ECO:0000313" key="2">
    <source>
        <dbReference type="EMBL" id="VVD01428.1"/>
    </source>
</evidence>
<evidence type="ECO:0000313" key="3">
    <source>
        <dbReference type="Proteomes" id="UP000324832"/>
    </source>
</evidence>
<gene>
    <name evidence="2" type="ORF">LSINAPIS_LOCUS11849</name>
</gene>
<dbReference type="PROSITE" id="PS51837">
    <property type="entry name" value="LITAF"/>
    <property type="match status" value="1"/>
</dbReference>
<protein>
    <recommendedName>
        <fullName evidence="1">LITAF domain-containing protein</fullName>
    </recommendedName>
</protein>
<organism evidence="2 3">
    <name type="scientific">Leptidea sinapis</name>
    <dbReference type="NCBI Taxonomy" id="189913"/>
    <lineage>
        <taxon>Eukaryota</taxon>
        <taxon>Metazoa</taxon>
        <taxon>Ecdysozoa</taxon>
        <taxon>Arthropoda</taxon>
        <taxon>Hexapoda</taxon>
        <taxon>Insecta</taxon>
        <taxon>Pterygota</taxon>
        <taxon>Neoptera</taxon>
        <taxon>Endopterygota</taxon>
        <taxon>Lepidoptera</taxon>
        <taxon>Glossata</taxon>
        <taxon>Ditrysia</taxon>
        <taxon>Papilionoidea</taxon>
        <taxon>Pieridae</taxon>
        <taxon>Dismorphiinae</taxon>
        <taxon>Leptidea</taxon>
    </lineage>
</organism>
<proteinExistence type="predicted"/>